<evidence type="ECO:0000259" key="1">
    <source>
        <dbReference type="Pfam" id="PF14252"/>
    </source>
</evidence>
<dbReference type="AlphaFoldDB" id="U7QB25"/>
<evidence type="ECO:0000313" key="3">
    <source>
        <dbReference type="Proteomes" id="UP000017127"/>
    </source>
</evidence>
<feature type="non-terminal residue" evidence="2">
    <location>
        <position position="537"/>
    </location>
</feature>
<protein>
    <recommendedName>
        <fullName evidence="1">DUF4347 domain-containing protein</fullName>
    </recommendedName>
</protein>
<gene>
    <name evidence="2" type="ORF">M595_6126</name>
</gene>
<evidence type="ECO:0000313" key="2">
    <source>
        <dbReference type="EMBL" id="ERT03931.1"/>
    </source>
</evidence>
<dbReference type="Proteomes" id="UP000017127">
    <property type="component" value="Unassembled WGS sequence"/>
</dbReference>
<dbReference type="Pfam" id="PF14252">
    <property type="entry name" value="DUF4347"/>
    <property type="match status" value="1"/>
</dbReference>
<dbReference type="OrthoDB" id="526045at2"/>
<sequence>MSFNSGSTQTFYSTFSRSLFPDPEYVKKSTETCFSLASRLSKIHLLVIIDVQVEDWEKLLKEVVPGAEIILLNPTQDGVQQISQALQEYTDISEIHVISHGSPGCLQLGNTQLSLDTLKHYANELKTWTVPHLILYGCNIAAGDAGIEFIEKLHNLTGAKIAASANKTGYSGLGGDWNLEVKTDEFKVSLALTSEAIANYDSTFALPIASLITQEQDAEESTIVNQGITYNFGEGNNLEVTSFETEGGVEFLSAGILNDFELRRVDQNQDPNAEPDRRQIIWYELAPNSTNTNVNLAPELAVPTINGPAMETALFSEFINRGTDNIFANQGNQDGNVNNIERVDYISTSGLPFPQNQEDLDGIGFLILERGGNDPFKIAAITAIDEQGNPTAYGDLLSFPNNGADWGISDTRFRVVVLRQEEGEEDLAPTIVPRLNDPDANIQNIAGIFVSYEDLLGANPTSEAFFGYSLFPPDIDATNDLVGLSDFPLDTSDQQGDEARRGGLDLVGGGVVYRASGVNVPPEAADDTATINSGETE</sequence>
<keyword evidence="3" id="KW-1185">Reference proteome</keyword>
<feature type="domain" description="DUF4347" evidence="1">
    <location>
        <begin position="46"/>
        <end position="203"/>
    </location>
</feature>
<comment type="caution">
    <text evidence="2">The sequence shown here is derived from an EMBL/GenBank/DDBJ whole genome shotgun (WGS) entry which is preliminary data.</text>
</comment>
<dbReference type="EMBL" id="AUZM01000151">
    <property type="protein sequence ID" value="ERT03931.1"/>
    <property type="molecule type" value="Genomic_DNA"/>
</dbReference>
<reference evidence="2 3" key="1">
    <citation type="journal article" date="2013" name="Front. Microbiol.">
        <title>Comparative genomic analyses of the cyanobacterium, Lyngbya aestuarii BL J, a powerful hydrogen producer.</title>
        <authorList>
            <person name="Kothari A."/>
            <person name="Vaughn M."/>
            <person name="Garcia-Pichel F."/>
        </authorList>
    </citation>
    <scope>NUCLEOTIDE SEQUENCE [LARGE SCALE GENOMIC DNA]</scope>
    <source>
        <strain evidence="2 3">BL J</strain>
    </source>
</reference>
<proteinExistence type="predicted"/>
<dbReference type="RefSeq" id="WP_023069772.1">
    <property type="nucleotide sequence ID" value="NZ_AUZM01000151.1"/>
</dbReference>
<name>U7QB25_9CYAN</name>
<accession>U7QB25</accession>
<organism evidence="2 3">
    <name type="scientific">Lyngbya aestuarii BL J</name>
    <dbReference type="NCBI Taxonomy" id="1348334"/>
    <lineage>
        <taxon>Bacteria</taxon>
        <taxon>Bacillati</taxon>
        <taxon>Cyanobacteriota</taxon>
        <taxon>Cyanophyceae</taxon>
        <taxon>Oscillatoriophycideae</taxon>
        <taxon>Oscillatoriales</taxon>
        <taxon>Microcoleaceae</taxon>
        <taxon>Lyngbya</taxon>
    </lineage>
</organism>
<dbReference type="InterPro" id="IPR025592">
    <property type="entry name" value="DUF4347"/>
</dbReference>